<dbReference type="Pfam" id="PF05347">
    <property type="entry name" value="Complex1_LYR"/>
    <property type="match status" value="1"/>
</dbReference>
<evidence type="ECO:0000256" key="1">
    <source>
        <dbReference type="ARBA" id="ARBA00004173"/>
    </source>
</evidence>
<dbReference type="Gene3D" id="3.30.160.20">
    <property type="match status" value="1"/>
</dbReference>
<dbReference type="GO" id="GO:0005739">
    <property type="term" value="C:mitochondrion"/>
    <property type="evidence" value="ECO:0007669"/>
    <property type="project" value="UniProtKB-SubCell"/>
</dbReference>
<feature type="domain" description="Prokaryotic-type class I peptide chain release factors" evidence="5">
    <location>
        <begin position="62"/>
        <end position="153"/>
    </location>
</feature>
<dbReference type="AlphaFoldDB" id="A0A8J6HS71"/>
<dbReference type="InterPro" id="IPR052405">
    <property type="entry name" value="Mito_Transl_Release_Factor"/>
</dbReference>
<dbReference type="PANTHER" id="PTHR46203:SF1">
    <property type="entry name" value="MITOCHONDRIAL TRANSLATION RELEASE FACTOR IN RESCUE"/>
    <property type="match status" value="1"/>
</dbReference>
<comment type="caution">
    <text evidence="7">The sequence shown here is derived from an EMBL/GenBank/DDBJ whole genome shotgun (WGS) entry which is preliminary data.</text>
</comment>
<evidence type="ECO:0008006" key="9">
    <source>
        <dbReference type="Google" id="ProtNLM"/>
    </source>
</evidence>
<gene>
    <name evidence="7" type="ORF">GEV33_003119</name>
</gene>
<accession>A0A8J6HS71</accession>
<evidence type="ECO:0000313" key="8">
    <source>
        <dbReference type="Proteomes" id="UP000719412"/>
    </source>
</evidence>
<keyword evidence="3" id="KW-0809">Transit peptide</keyword>
<comment type="subcellular location">
    <subcellularLocation>
        <location evidence="1">Mitochondrion</location>
    </subcellularLocation>
</comment>
<keyword evidence="4" id="KW-0496">Mitochondrion</keyword>
<dbReference type="InterPro" id="IPR000352">
    <property type="entry name" value="Pep_chain_release_fac_I"/>
</dbReference>
<dbReference type="InterPro" id="IPR045853">
    <property type="entry name" value="Pep_chain_release_fac_I_sf"/>
</dbReference>
<dbReference type="EMBL" id="JABDTM020013997">
    <property type="protein sequence ID" value="KAH0819677.1"/>
    <property type="molecule type" value="Genomic_DNA"/>
</dbReference>
<sequence length="201" mass="23616">MSHITKLQILKLYKDLLRYGQGLRFTDKDYFCNRIRREFRKNRELGDESEISFNFEVRVPKLVESELEEQHVRGSGPGGQATNKTSNCVVLKHVPTGVIVKCHETRSLDQNRKKAREHLVTRLDNLLNRDQSVEAQIKAIESRKKLVKDRKREKLNMLKVEWKKRENLESSSAPIITSRAIRCEMATRGTWISWIVNEWKL</sequence>
<name>A0A8J6HS71_TENMO</name>
<evidence type="ECO:0000256" key="2">
    <source>
        <dbReference type="ARBA" id="ARBA00010835"/>
    </source>
</evidence>
<dbReference type="GO" id="GO:0003747">
    <property type="term" value="F:translation release factor activity"/>
    <property type="evidence" value="ECO:0007669"/>
    <property type="project" value="InterPro"/>
</dbReference>
<organism evidence="7 8">
    <name type="scientific">Tenebrio molitor</name>
    <name type="common">Yellow mealworm beetle</name>
    <dbReference type="NCBI Taxonomy" id="7067"/>
    <lineage>
        <taxon>Eukaryota</taxon>
        <taxon>Metazoa</taxon>
        <taxon>Ecdysozoa</taxon>
        <taxon>Arthropoda</taxon>
        <taxon>Hexapoda</taxon>
        <taxon>Insecta</taxon>
        <taxon>Pterygota</taxon>
        <taxon>Neoptera</taxon>
        <taxon>Endopterygota</taxon>
        <taxon>Coleoptera</taxon>
        <taxon>Polyphaga</taxon>
        <taxon>Cucujiformia</taxon>
        <taxon>Tenebrionidae</taxon>
        <taxon>Tenebrio</taxon>
    </lineage>
</organism>
<dbReference type="Proteomes" id="UP000719412">
    <property type="component" value="Unassembled WGS sequence"/>
</dbReference>
<proteinExistence type="inferred from homology"/>
<evidence type="ECO:0000259" key="5">
    <source>
        <dbReference type="Pfam" id="PF00472"/>
    </source>
</evidence>
<evidence type="ECO:0000313" key="7">
    <source>
        <dbReference type="EMBL" id="KAH0819677.1"/>
    </source>
</evidence>
<reference evidence="7" key="1">
    <citation type="journal article" date="2020" name="J Insects Food Feed">
        <title>The yellow mealworm (Tenebrio molitor) genome: a resource for the emerging insects as food and feed industry.</title>
        <authorList>
            <person name="Eriksson T."/>
            <person name="Andere A."/>
            <person name="Kelstrup H."/>
            <person name="Emery V."/>
            <person name="Picard C."/>
        </authorList>
    </citation>
    <scope>NUCLEOTIDE SEQUENCE</scope>
    <source>
        <strain evidence="7">Stoneville</strain>
        <tissue evidence="7">Whole head</tissue>
    </source>
</reference>
<dbReference type="PANTHER" id="PTHR46203">
    <property type="entry name" value="PROBABLE PEPTIDE CHAIN RELEASE FACTOR C12ORF65"/>
    <property type="match status" value="1"/>
</dbReference>
<protein>
    <recommendedName>
        <fullName evidence="9">Prokaryotic-type class I peptide chain release factors domain-containing protein</fullName>
    </recommendedName>
</protein>
<reference evidence="7" key="2">
    <citation type="submission" date="2021-08" db="EMBL/GenBank/DDBJ databases">
        <authorList>
            <person name="Eriksson T."/>
        </authorList>
    </citation>
    <scope>NUCLEOTIDE SEQUENCE</scope>
    <source>
        <strain evidence="7">Stoneville</strain>
        <tissue evidence="7">Whole head</tissue>
    </source>
</reference>
<evidence type="ECO:0000256" key="4">
    <source>
        <dbReference type="ARBA" id="ARBA00023128"/>
    </source>
</evidence>
<comment type="similarity">
    <text evidence="2">Belongs to the prokaryotic/mitochondrial release factor family.</text>
</comment>
<dbReference type="Pfam" id="PF00472">
    <property type="entry name" value="RF-1"/>
    <property type="match status" value="1"/>
</dbReference>
<feature type="domain" description="Complex 1 LYR protein" evidence="6">
    <location>
        <begin position="8"/>
        <end position="52"/>
    </location>
</feature>
<evidence type="ECO:0000259" key="6">
    <source>
        <dbReference type="Pfam" id="PF05347"/>
    </source>
</evidence>
<evidence type="ECO:0000256" key="3">
    <source>
        <dbReference type="ARBA" id="ARBA00022946"/>
    </source>
</evidence>
<keyword evidence="8" id="KW-1185">Reference proteome</keyword>
<dbReference type="InterPro" id="IPR008011">
    <property type="entry name" value="Complex1_LYR_dom"/>
</dbReference>
<dbReference type="SUPFAM" id="SSF75620">
    <property type="entry name" value="Release factor"/>
    <property type="match status" value="1"/>
</dbReference>